<dbReference type="Pfam" id="PF00134">
    <property type="entry name" value="Cyclin_N"/>
    <property type="match status" value="1"/>
</dbReference>
<dbReference type="SMART" id="SM01332">
    <property type="entry name" value="Cyclin_C"/>
    <property type="match status" value="1"/>
</dbReference>
<dbReference type="CDD" id="cd20507">
    <property type="entry name" value="CYCLIN_CCNB1-like_rpt1"/>
    <property type="match status" value="1"/>
</dbReference>
<keyword evidence="2 4" id="KW-0195">Cyclin</keyword>
<dbReference type="InterPro" id="IPR046965">
    <property type="entry name" value="Cyclin_A/B-like"/>
</dbReference>
<dbReference type="InterPro" id="IPR036915">
    <property type="entry name" value="Cyclin-like_sf"/>
</dbReference>
<evidence type="ECO:0000256" key="3">
    <source>
        <dbReference type="ARBA" id="ARBA00023306"/>
    </source>
</evidence>
<evidence type="ECO:0000256" key="1">
    <source>
        <dbReference type="ARBA" id="ARBA00022618"/>
    </source>
</evidence>
<evidence type="ECO:0000256" key="4">
    <source>
        <dbReference type="RuleBase" id="RU000383"/>
    </source>
</evidence>
<reference evidence="5" key="1">
    <citation type="submission" date="2015-10" db="EMBL/GenBank/DDBJ databases">
        <title>EvidentialGene: Evidence-directed Construction of Complete mRNA Transcriptomes without Genomes.</title>
        <authorList>
            <person name="Gilbert D.G."/>
        </authorList>
    </citation>
    <scope>NUCLEOTIDE SEQUENCE</scope>
</reference>
<dbReference type="GO" id="GO:0051301">
    <property type="term" value="P:cell division"/>
    <property type="evidence" value="ECO:0007669"/>
    <property type="project" value="UniProtKB-KW"/>
</dbReference>
<dbReference type="SMART" id="SM00385">
    <property type="entry name" value="CYCLIN"/>
    <property type="match status" value="2"/>
</dbReference>
<dbReference type="GO" id="GO:0016538">
    <property type="term" value="F:cyclin-dependent protein serine/threonine kinase regulator activity"/>
    <property type="evidence" value="ECO:0007669"/>
    <property type="project" value="InterPro"/>
</dbReference>
<proteinExistence type="inferred from homology"/>
<dbReference type="GO" id="GO:0044772">
    <property type="term" value="P:mitotic cell cycle phase transition"/>
    <property type="evidence" value="ECO:0007669"/>
    <property type="project" value="InterPro"/>
</dbReference>
<dbReference type="FunFam" id="1.10.472.10:FF:000246">
    <property type="entry name" value="Mitotic cyclin 6"/>
    <property type="match status" value="1"/>
</dbReference>
<keyword evidence="1" id="KW-0132">Cell division</keyword>
<dbReference type="AlphaFoldDB" id="A0A0N8B2L8"/>
<keyword evidence="3" id="KW-0131">Cell cycle</keyword>
<accession>A0A0N8B2L8</accession>
<name>A0A0N8B2L8_9CRUS</name>
<dbReference type="Pfam" id="PF02984">
    <property type="entry name" value="Cyclin_C"/>
    <property type="match status" value="1"/>
</dbReference>
<dbReference type="InterPro" id="IPR004367">
    <property type="entry name" value="Cyclin_C-dom"/>
</dbReference>
<dbReference type="Gene3D" id="1.10.472.10">
    <property type="entry name" value="Cyclin-like"/>
    <property type="match status" value="2"/>
</dbReference>
<dbReference type="InterPro" id="IPR006671">
    <property type="entry name" value="Cyclin_N"/>
</dbReference>
<comment type="similarity">
    <text evidence="4">Belongs to the cyclin family.</text>
</comment>
<dbReference type="EMBL" id="GDIQ01082662">
    <property type="protein sequence ID" value="JAN12075.1"/>
    <property type="molecule type" value="Transcribed_RNA"/>
</dbReference>
<dbReference type="InterPro" id="IPR013763">
    <property type="entry name" value="Cyclin-like_dom"/>
</dbReference>
<organism evidence="5">
    <name type="scientific">Daphnia magna</name>
    <dbReference type="NCBI Taxonomy" id="35525"/>
    <lineage>
        <taxon>Eukaryota</taxon>
        <taxon>Metazoa</taxon>
        <taxon>Ecdysozoa</taxon>
        <taxon>Arthropoda</taxon>
        <taxon>Crustacea</taxon>
        <taxon>Branchiopoda</taxon>
        <taxon>Diplostraca</taxon>
        <taxon>Cladocera</taxon>
        <taxon>Anomopoda</taxon>
        <taxon>Daphniidae</taxon>
        <taxon>Daphnia</taxon>
    </lineage>
</organism>
<sequence length="294" mass="33927">MYCAPIRYDNPQLVSYYAKDIYSYLRQLEKSYLIGAQYMDVDGYTIRPTMRTILVDWLIDVHGRFKMLQETLYLSISVMDSFLQVDSTINRRELQLVGLTAMLIAAKFEETWAPEINDFVYMSDKAYTSKDVLAMECRMLQKLDFRLGRPLPLHFLRRNTQAASQILDQVDVLHHTLSKYLMELTLPEYSFCHYLPSQLAAAALCLSLRILDESDTESNELWNHSMVYYSGYTYESLEPLMEKLCGLIAAADVSKFQAVRKKYACSKLYNISTIPHLKSPLVTVLAKRAVAVKN</sequence>
<dbReference type="SUPFAM" id="SSF47954">
    <property type="entry name" value="Cyclin-like"/>
    <property type="match status" value="2"/>
</dbReference>
<dbReference type="PANTHER" id="PTHR10177">
    <property type="entry name" value="CYCLINS"/>
    <property type="match status" value="1"/>
</dbReference>
<dbReference type="FunFam" id="1.10.472.10:FF:000001">
    <property type="entry name" value="G2/mitotic-specific cyclin"/>
    <property type="match status" value="1"/>
</dbReference>
<dbReference type="PIRSF" id="PIRSF001771">
    <property type="entry name" value="Cyclin_A_B_D_E"/>
    <property type="match status" value="1"/>
</dbReference>
<evidence type="ECO:0000256" key="2">
    <source>
        <dbReference type="ARBA" id="ARBA00023127"/>
    </source>
</evidence>
<protein>
    <submittedName>
        <fullName evidence="5">G2/mitotic-specific cyclin-B1</fullName>
    </submittedName>
</protein>
<evidence type="ECO:0000313" key="5">
    <source>
        <dbReference type="EMBL" id="JAN12075.1"/>
    </source>
</evidence>
<dbReference type="InterPro" id="IPR039361">
    <property type="entry name" value="Cyclin"/>
</dbReference>
<dbReference type="OrthoDB" id="20507at2759"/>